<evidence type="ECO:0000256" key="1">
    <source>
        <dbReference type="ARBA" id="ARBA00004141"/>
    </source>
</evidence>
<keyword evidence="2 5" id="KW-0812">Transmembrane</keyword>
<feature type="transmembrane region" description="Helical" evidence="5">
    <location>
        <begin position="94"/>
        <end position="113"/>
    </location>
</feature>
<evidence type="ECO:0000313" key="6">
    <source>
        <dbReference type="EMBL" id="XCA47463.1"/>
    </source>
</evidence>
<dbReference type="GO" id="GO:0016020">
    <property type="term" value="C:membrane"/>
    <property type="evidence" value="ECO:0007669"/>
    <property type="project" value="UniProtKB-SubCell"/>
</dbReference>
<feature type="transmembrane region" description="Helical" evidence="5">
    <location>
        <begin position="46"/>
        <end position="64"/>
    </location>
</feature>
<feature type="transmembrane region" description="Helical" evidence="5">
    <location>
        <begin position="149"/>
        <end position="166"/>
    </location>
</feature>
<feature type="transmembrane region" description="Helical" evidence="5">
    <location>
        <begin position="71"/>
        <end position="88"/>
    </location>
</feature>
<evidence type="ECO:0000256" key="2">
    <source>
        <dbReference type="ARBA" id="ARBA00022692"/>
    </source>
</evidence>
<dbReference type="InterPro" id="IPR006214">
    <property type="entry name" value="Bax_inhibitor_1-related"/>
</dbReference>
<evidence type="ECO:0000256" key="5">
    <source>
        <dbReference type="SAM" id="Phobius"/>
    </source>
</evidence>
<proteinExistence type="predicted"/>
<evidence type="ECO:0000256" key="4">
    <source>
        <dbReference type="ARBA" id="ARBA00023136"/>
    </source>
</evidence>
<feature type="transmembrane region" description="Helical" evidence="5">
    <location>
        <begin position="125"/>
        <end position="143"/>
    </location>
</feature>
<reference evidence="6" key="1">
    <citation type="submission" date="2024-06" db="EMBL/GenBank/DDBJ databases">
        <title>Evidence of context-dependent and transient costs of resisting viral infection in isolates of the marine microalga Micromonas sp. (class Mamiellophyceae).</title>
        <authorList>
            <person name="Bedi de Silva A."/>
            <person name="Schvarcz C.R."/>
            <person name="Steward G.R."/>
            <person name="Edwards K.F."/>
        </authorList>
    </citation>
    <scope>NUCLEOTIDE SEQUENCE</scope>
    <source>
        <strain evidence="6">McV-KB2</strain>
    </source>
</reference>
<protein>
    <submittedName>
        <fullName evidence="6">Uncharacterized protein</fullName>
    </submittedName>
</protein>
<organism evidence="6">
    <name type="scientific">Micromonas commoda virus</name>
    <dbReference type="NCBI Taxonomy" id="3057169"/>
    <lineage>
        <taxon>Viruses</taxon>
        <taxon>Varidnaviria</taxon>
        <taxon>Bamfordvirae</taxon>
        <taxon>Nucleocytoviricota</taxon>
        <taxon>Megaviricetes</taxon>
        <taxon>Algavirales</taxon>
        <taxon>Phycodnaviridae</taxon>
    </lineage>
</organism>
<evidence type="ECO:0000256" key="3">
    <source>
        <dbReference type="ARBA" id="ARBA00022989"/>
    </source>
</evidence>
<comment type="subcellular location">
    <subcellularLocation>
        <location evidence="1">Membrane</location>
        <topology evidence="1">Multi-pass membrane protein</topology>
    </subcellularLocation>
</comment>
<feature type="transmembrane region" description="Helical" evidence="5">
    <location>
        <begin position="7"/>
        <end position="26"/>
    </location>
</feature>
<accession>A0AAU7YP06</accession>
<keyword evidence="3 5" id="KW-1133">Transmembrane helix</keyword>
<dbReference type="EMBL" id="PP911589">
    <property type="protein sequence ID" value="XCA47463.1"/>
    <property type="molecule type" value="Genomic_DNA"/>
</dbReference>
<keyword evidence="4 5" id="KW-0472">Membrane</keyword>
<sequence>MSNLQKKIPFMAGVFGHLIFQTFVAYRAAEATSNNAYMKEIARSNALLIGVIGLVILLLLTLLRLPIPVKVLLFTMLAYIAGMTLHNVPNLQEALLETVGIFIAMLVAGIFTVKMGYRLDLLGQILFFSLLTILIARIINTYVRRRSGSLVPSKIISILFALFVVYDTNKILQRNYGGNFVNASLDYFLDIINLVPSVGNE</sequence>
<dbReference type="Pfam" id="PF01027">
    <property type="entry name" value="Bax1-I"/>
    <property type="match status" value="1"/>
</dbReference>
<name>A0AAU7YP06_9PHYC</name>